<keyword evidence="3" id="KW-1185">Reference proteome</keyword>
<feature type="domain" description="3-keto-alpha-glucoside-1,2-lyase/3-keto-2-hydroxy-glucal hydratase" evidence="1">
    <location>
        <begin position="63"/>
        <end position="248"/>
    </location>
</feature>
<organism evidence="2 3">
    <name type="scientific">Rubinisphaera italica</name>
    <dbReference type="NCBI Taxonomy" id="2527969"/>
    <lineage>
        <taxon>Bacteria</taxon>
        <taxon>Pseudomonadati</taxon>
        <taxon>Planctomycetota</taxon>
        <taxon>Planctomycetia</taxon>
        <taxon>Planctomycetales</taxon>
        <taxon>Planctomycetaceae</taxon>
        <taxon>Rubinisphaera</taxon>
    </lineage>
</organism>
<evidence type="ECO:0000313" key="2">
    <source>
        <dbReference type="EMBL" id="TWT61225.1"/>
    </source>
</evidence>
<protein>
    <recommendedName>
        <fullName evidence="1">3-keto-alpha-glucoside-1,2-lyase/3-keto-2-hydroxy-glucal hydratase domain-containing protein</fullName>
    </recommendedName>
</protein>
<dbReference type="Proteomes" id="UP000316095">
    <property type="component" value="Unassembled WGS sequence"/>
</dbReference>
<dbReference type="EMBL" id="SJPG01000001">
    <property type="protein sequence ID" value="TWT61225.1"/>
    <property type="molecule type" value="Genomic_DNA"/>
</dbReference>
<dbReference type="Gene3D" id="2.60.120.560">
    <property type="entry name" value="Exo-inulinase, domain 1"/>
    <property type="match status" value="1"/>
</dbReference>
<dbReference type="GO" id="GO:0016787">
    <property type="term" value="F:hydrolase activity"/>
    <property type="evidence" value="ECO:0007669"/>
    <property type="project" value="InterPro"/>
</dbReference>
<dbReference type="InterPro" id="IPR010496">
    <property type="entry name" value="AL/BT2_dom"/>
</dbReference>
<dbReference type="AlphaFoldDB" id="A0A5C5XGC2"/>
<evidence type="ECO:0000259" key="1">
    <source>
        <dbReference type="Pfam" id="PF06439"/>
    </source>
</evidence>
<gene>
    <name evidence="2" type="ORF">Pan54_19600</name>
</gene>
<evidence type="ECO:0000313" key="3">
    <source>
        <dbReference type="Proteomes" id="UP000316095"/>
    </source>
</evidence>
<dbReference type="RefSeq" id="WP_146503244.1">
    <property type="nucleotide sequence ID" value="NZ_SJPG01000001.1"/>
</dbReference>
<dbReference type="OrthoDB" id="248448at2"/>
<dbReference type="Pfam" id="PF06439">
    <property type="entry name" value="3keto-disac_hyd"/>
    <property type="match status" value="1"/>
</dbReference>
<accession>A0A5C5XGC2</accession>
<sequence>MIIISSETKLLRLPVVIAMLLFLLTTSGLKAEDKEIHSAAITGNEPGFRDLTADDFVNVNCAEDTWQWKEGTLYCTGIPTGVLRTKKHFTNCEIVAEWCHRKPGGNSGIFLWATDESIEKLTSAGKPGLPHGVEVQILDLDYGPQYEARTGKKGDWFTSHGDIFPVGVTKMTLFEPLSPNGSRSFPSENRSRGDNEWNHYYVRAINGEVRLWVNGGEVSGGKDCQPASGYICLESEGAPIEFRKLRIRELP</sequence>
<proteinExistence type="predicted"/>
<name>A0A5C5XGC2_9PLAN</name>
<comment type="caution">
    <text evidence="2">The sequence shown here is derived from an EMBL/GenBank/DDBJ whole genome shotgun (WGS) entry which is preliminary data.</text>
</comment>
<reference evidence="2 3" key="1">
    <citation type="submission" date="2019-02" db="EMBL/GenBank/DDBJ databases">
        <title>Deep-cultivation of Planctomycetes and their phenomic and genomic characterization uncovers novel biology.</title>
        <authorList>
            <person name="Wiegand S."/>
            <person name="Jogler M."/>
            <person name="Boedeker C."/>
            <person name="Pinto D."/>
            <person name="Vollmers J."/>
            <person name="Rivas-Marin E."/>
            <person name="Kohn T."/>
            <person name="Peeters S.H."/>
            <person name="Heuer A."/>
            <person name="Rast P."/>
            <person name="Oberbeckmann S."/>
            <person name="Bunk B."/>
            <person name="Jeske O."/>
            <person name="Meyerdierks A."/>
            <person name="Storesund J.E."/>
            <person name="Kallscheuer N."/>
            <person name="Luecker S."/>
            <person name="Lage O.M."/>
            <person name="Pohl T."/>
            <person name="Merkel B.J."/>
            <person name="Hornburger P."/>
            <person name="Mueller R.-W."/>
            <person name="Bruemmer F."/>
            <person name="Labrenz M."/>
            <person name="Spormann A.M."/>
            <person name="Op Den Camp H."/>
            <person name="Overmann J."/>
            <person name="Amann R."/>
            <person name="Jetten M.S.M."/>
            <person name="Mascher T."/>
            <person name="Medema M.H."/>
            <person name="Devos D.P."/>
            <person name="Kaster A.-K."/>
            <person name="Ovreas L."/>
            <person name="Rohde M."/>
            <person name="Galperin M.Y."/>
            <person name="Jogler C."/>
        </authorList>
    </citation>
    <scope>NUCLEOTIDE SEQUENCE [LARGE SCALE GENOMIC DNA]</scope>
    <source>
        <strain evidence="2 3">Pan54</strain>
    </source>
</reference>